<feature type="transmembrane region" description="Helical" evidence="1">
    <location>
        <begin position="46"/>
        <end position="62"/>
    </location>
</feature>
<protein>
    <recommendedName>
        <fullName evidence="3">Histidine kinase N-terminal 7TM region domain-containing protein</fullName>
    </recommendedName>
</protein>
<feature type="transmembrane region" description="Helical" evidence="1">
    <location>
        <begin position="197"/>
        <end position="217"/>
    </location>
</feature>
<evidence type="ECO:0000313" key="2">
    <source>
        <dbReference type="EMBL" id="KKN20547.1"/>
    </source>
</evidence>
<keyword evidence="1" id="KW-1133">Transmembrane helix</keyword>
<feature type="transmembrane region" description="Helical" evidence="1">
    <location>
        <begin position="113"/>
        <end position="136"/>
    </location>
</feature>
<feature type="transmembrane region" description="Helical" evidence="1">
    <location>
        <begin position="156"/>
        <end position="176"/>
    </location>
</feature>
<feature type="transmembrane region" description="Helical" evidence="1">
    <location>
        <begin position="12"/>
        <end position="34"/>
    </location>
</feature>
<gene>
    <name evidence="2" type="ORF">LCGC14_0934370</name>
</gene>
<evidence type="ECO:0008006" key="3">
    <source>
        <dbReference type="Google" id="ProtNLM"/>
    </source>
</evidence>
<evidence type="ECO:0000256" key="1">
    <source>
        <dbReference type="SAM" id="Phobius"/>
    </source>
</evidence>
<organism evidence="2">
    <name type="scientific">marine sediment metagenome</name>
    <dbReference type="NCBI Taxonomy" id="412755"/>
    <lineage>
        <taxon>unclassified sequences</taxon>
        <taxon>metagenomes</taxon>
        <taxon>ecological metagenomes</taxon>
    </lineage>
</organism>
<feature type="transmembrane region" description="Helical" evidence="1">
    <location>
        <begin position="223"/>
        <end position="242"/>
    </location>
</feature>
<dbReference type="AlphaFoldDB" id="A0A0F9P830"/>
<proteinExistence type="predicted"/>
<name>A0A0F9P830_9ZZZZ</name>
<keyword evidence="1" id="KW-0812">Transmembrane</keyword>
<sequence>MVVFLIFVSLDSLTQLSGILGFLSILIAWMYGVLVLYKYIKTKEKVLFYFFLAIIFTMSPWYPSGLGYIYWLFTRGEIGYQVYVLLGTIGVPIALYSWLQIYMPALHKKQKGIVIWTVIGLSLTFYTYLAYSLFFTSGAPVETLVGIKRSAIDIDYKGFVLVFLGLSLLISTITGNEFSLVSLRVKDNPIIKWKGRFLILSFNLYTIGAIGDGFIPLTSATLIVFRTFMILSSTFYYIGFILPKWAKRLLSLD</sequence>
<dbReference type="EMBL" id="LAZR01003231">
    <property type="protein sequence ID" value="KKN20547.1"/>
    <property type="molecule type" value="Genomic_DNA"/>
</dbReference>
<accession>A0A0F9P830</accession>
<keyword evidence="1" id="KW-0472">Membrane</keyword>
<feature type="transmembrane region" description="Helical" evidence="1">
    <location>
        <begin position="82"/>
        <end position="101"/>
    </location>
</feature>
<reference evidence="2" key="1">
    <citation type="journal article" date="2015" name="Nature">
        <title>Complex archaea that bridge the gap between prokaryotes and eukaryotes.</title>
        <authorList>
            <person name="Spang A."/>
            <person name="Saw J.H."/>
            <person name="Jorgensen S.L."/>
            <person name="Zaremba-Niedzwiedzka K."/>
            <person name="Martijn J."/>
            <person name="Lind A.E."/>
            <person name="van Eijk R."/>
            <person name="Schleper C."/>
            <person name="Guy L."/>
            <person name="Ettema T.J."/>
        </authorList>
    </citation>
    <scope>NUCLEOTIDE SEQUENCE</scope>
</reference>
<comment type="caution">
    <text evidence="2">The sequence shown here is derived from an EMBL/GenBank/DDBJ whole genome shotgun (WGS) entry which is preliminary data.</text>
</comment>